<dbReference type="PROSITE" id="PS50011">
    <property type="entry name" value="PROTEIN_KINASE_DOM"/>
    <property type="match status" value="1"/>
</dbReference>
<evidence type="ECO:0000256" key="2">
    <source>
        <dbReference type="ARBA" id="ARBA00022527"/>
    </source>
</evidence>
<comment type="catalytic activity">
    <reaction evidence="8">
        <text>L-seryl-[protein] + ATP = O-phospho-L-seryl-[protein] + ADP + H(+)</text>
        <dbReference type="Rhea" id="RHEA:17989"/>
        <dbReference type="Rhea" id="RHEA-COMP:9863"/>
        <dbReference type="Rhea" id="RHEA-COMP:11604"/>
        <dbReference type="ChEBI" id="CHEBI:15378"/>
        <dbReference type="ChEBI" id="CHEBI:29999"/>
        <dbReference type="ChEBI" id="CHEBI:30616"/>
        <dbReference type="ChEBI" id="CHEBI:83421"/>
        <dbReference type="ChEBI" id="CHEBI:456216"/>
        <dbReference type="EC" id="2.7.11.1"/>
    </reaction>
</comment>
<dbReference type="EC" id="2.7.11.1" evidence="10"/>
<dbReference type="OrthoDB" id="8693905at2759"/>
<dbReference type="SMART" id="SM00220">
    <property type="entry name" value="S_TKc"/>
    <property type="match status" value="1"/>
</dbReference>
<dbReference type="AlphaFoldDB" id="A0A6J8E7E4"/>
<organism evidence="10 11">
    <name type="scientific">Mytilus coruscus</name>
    <name type="common">Sea mussel</name>
    <dbReference type="NCBI Taxonomy" id="42192"/>
    <lineage>
        <taxon>Eukaryota</taxon>
        <taxon>Metazoa</taxon>
        <taxon>Spiralia</taxon>
        <taxon>Lophotrochozoa</taxon>
        <taxon>Mollusca</taxon>
        <taxon>Bivalvia</taxon>
        <taxon>Autobranchia</taxon>
        <taxon>Pteriomorphia</taxon>
        <taxon>Mytilida</taxon>
        <taxon>Mytiloidea</taxon>
        <taxon>Mytilidae</taxon>
        <taxon>Mytilinae</taxon>
        <taxon>Mytilus</taxon>
    </lineage>
</organism>
<keyword evidence="6" id="KW-0067">ATP-binding</keyword>
<dbReference type="GO" id="GO:0005737">
    <property type="term" value="C:cytoplasm"/>
    <property type="evidence" value="ECO:0007669"/>
    <property type="project" value="TreeGrafter"/>
</dbReference>
<dbReference type="Gene3D" id="1.10.510.10">
    <property type="entry name" value="Transferase(Phosphotransferase) domain 1"/>
    <property type="match status" value="1"/>
</dbReference>
<protein>
    <submittedName>
        <fullName evidence="10">STK24_25_MST4</fullName>
        <ecNumber evidence="10">2.7.11.1</ecNumber>
    </submittedName>
</protein>
<evidence type="ECO:0000313" key="10">
    <source>
        <dbReference type="EMBL" id="CAC5415953.1"/>
    </source>
</evidence>
<evidence type="ECO:0000256" key="5">
    <source>
        <dbReference type="ARBA" id="ARBA00022777"/>
    </source>
</evidence>
<accession>A0A6J8E7E4</accession>
<dbReference type="GO" id="GO:0005524">
    <property type="term" value="F:ATP binding"/>
    <property type="evidence" value="ECO:0007669"/>
    <property type="project" value="UniProtKB-KW"/>
</dbReference>
<comment type="similarity">
    <text evidence="1">Belongs to the protein kinase superfamily. STE Ser/Thr protein kinase family. STE20 subfamily.</text>
</comment>
<dbReference type="InterPro" id="IPR008271">
    <property type="entry name" value="Ser/Thr_kinase_AS"/>
</dbReference>
<evidence type="ECO:0000256" key="7">
    <source>
        <dbReference type="ARBA" id="ARBA00047899"/>
    </source>
</evidence>
<dbReference type="PANTHER" id="PTHR48012">
    <property type="entry name" value="STERILE20-LIKE KINASE, ISOFORM B-RELATED"/>
    <property type="match status" value="1"/>
</dbReference>
<dbReference type="SUPFAM" id="SSF56112">
    <property type="entry name" value="Protein kinase-like (PK-like)"/>
    <property type="match status" value="1"/>
</dbReference>
<dbReference type="InterPro" id="IPR011009">
    <property type="entry name" value="Kinase-like_dom_sf"/>
</dbReference>
<proteinExistence type="inferred from homology"/>
<evidence type="ECO:0000256" key="4">
    <source>
        <dbReference type="ARBA" id="ARBA00022741"/>
    </source>
</evidence>
<evidence type="ECO:0000256" key="1">
    <source>
        <dbReference type="ARBA" id="ARBA00008874"/>
    </source>
</evidence>
<sequence length="522" mass="59687">MAASATNSIRSERSSLLWDDIISVCGSNITSSTDTFTLKTRNRRLRTMINTLKDTFDIIKDTVEHLIGKNVKVLEKKINQDEQESTKPKDHLRKTENILQDVVILLQSGVRIMREALKDQRHAIEQLFDSDNIDKQDEFKNLQSLVEISKGGCTSVTPRDEARHIPHMHDVEQTFLQNDNQTMSDDLEVDNVNLSRQSTSDQSTADNSLVEELKKKLKSAESYDFLQNAKNDPQIRFTFRKSLEKRAVGQVVRGMDNETRKNVAIKIVDLETSDDKIKHMQTEILILSKCNSPFVFKYIGSFSKGHNLWMLKEYLVGGSVIDIMEAEKLTENDISIIIQEILKGLEYLHLEGIVHRDIKVANIFLLENGNIKLSGFKIAVDLTNETDQLNAYVGTSLWMAPEVIAQESYNTKVDVWSVGITGIELADGQPPYCGVNLLYALYNTQWNSPPQLTGHFSSYFKEFVNLCLNREANDRPNVANLLKHKWIQKSKKTTELQSLVKRYMERKRNADEAFDVFKSLDY</sequence>
<dbReference type="Gene3D" id="3.30.200.20">
    <property type="entry name" value="Phosphorylase Kinase, domain 1"/>
    <property type="match status" value="1"/>
</dbReference>
<evidence type="ECO:0000259" key="9">
    <source>
        <dbReference type="PROSITE" id="PS50011"/>
    </source>
</evidence>
<evidence type="ECO:0000256" key="8">
    <source>
        <dbReference type="ARBA" id="ARBA00048679"/>
    </source>
</evidence>
<evidence type="ECO:0000256" key="3">
    <source>
        <dbReference type="ARBA" id="ARBA00022679"/>
    </source>
</evidence>
<dbReference type="GO" id="GO:0004674">
    <property type="term" value="F:protein serine/threonine kinase activity"/>
    <property type="evidence" value="ECO:0007669"/>
    <property type="project" value="UniProtKB-KW"/>
</dbReference>
<dbReference type="Proteomes" id="UP000507470">
    <property type="component" value="Unassembled WGS sequence"/>
</dbReference>
<reference evidence="10 11" key="1">
    <citation type="submission" date="2020-06" db="EMBL/GenBank/DDBJ databases">
        <authorList>
            <person name="Li R."/>
            <person name="Bekaert M."/>
        </authorList>
    </citation>
    <scope>NUCLEOTIDE SEQUENCE [LARGE SCALE GENOMIC DNA]</scope>
    <source>
        <strain evidence="11">wild</strain>
    </source>
</reference>
<keyword evidence="2" id="KW-0723">Serine/threonine-protein kinase</keyword>
<keyword evidence="3 10" id="KW-0808">Transferase</keyword>
<keyword evidence="4" id="KW-0547">Nucleotide-binding</keyword>
<keyword evidence="11" id="KW-1185">Reference proteome</keyword>
<dbReference type="PANTHER" id="PTHR48012:SF10">
    <property type="entry name" value="FI20177P1"/>
    <property type="match status" value="1"/>
</dbReference>
<dbReference type="Pfam" id="PF00069">
    <property type="entry name" value="Pkinase"/>
    <property type="match status" value="1"/>
</dbReference>
<feature type="domain" description="Protein kinase" evidence="9">
    <location>
        <begin position="237"/>
        <end position="487"/>
    </location>
</feature>
<evidence type="ECO:0000256" key="6">
    <source>
        <dbReference type="ARBA" id="ARBA00022840"/>
    </source>
</evidence>
<dbReference type="InterPro" id="IPR000719">
    <property type="entry name" value="Prot_kinase_dom"/>
</dbReference>
<dbReference type="InterPro" id="IPR050629">
    <property type="entry name" value="STE20/SPS1-PAK"/>
</dbReference>
<dbReference type="PROSITE" id="PS00108">
    <property type="entry name" value="PROTEIN_KINASE_ST"/>
    <property type="match status" value="1"/>
</dbReference>
<keyword evidence="5" id="KW-0418">Kinase</keyword>
<comment type="catalytic activity">
    <reaction evidence="7">
        <text>L-threonyl-[protein] + ATP = O-phospho-L-threonyl-[protein] + ADP + H(+)</text>
        <dbReference type="Rhea" id="RHEA:46608"/>
        <dbReference type="Rhea" id="RHEA-COMP:11060"/>
        <dbReference type="Rhea" id="RHEA-COMP:11605"/>
        <dbReference type="ChEBI" id="CHEBI:15378"/>
        <dbReference type="ChEBI" id="CHEBI:30013"/>
        <dbReference type="ChEBI" id="CHEBI:30616"/>
        <dbReference type="ChEBI" id="CHEBI:61977"/>
        <dbReference type="ChEBI" id="CHEBI:456216"/>
        <dbReference type="EC" id="2.7.11.1"/>
    </reaction>
</comment>
<dbReference type="EMBL" id="CACVKT020008523">
    <property type="protein sequence ID" value="CAC5415953.1"/>
    <property type="molecule type" value="Genomic_DNA"/>
</dbReference>
<evidence type="ECO:0000313" key="11">
    <source>
        <dbReference type="Proteomes" id="UP000507470"/>
    </source>
</evidence>
<gene>
    <name evidence="10" type="ORF">MCOR_48602</name>
</gene>
<name>A0A6J8E7E4_MYTCO</name>